<proteinExistence type="predicted"/>
<accession>A0A6J5PGI2</accession>
<feature type="compositionally biased region" description="Basic residues" evidence="1">
    <location>
        <begin position="22"/>
        <end position="36"/>
    </location>
</feature>
<dbReference type="EMBL" id="LR796849">
    <property type="protein sequence ID" value="CAB4170167.1"/>
    <property type="molecule type" value="Genomic_DNA"/>
</dbReference>
<evidence type="ECO:0000256" key="1">
    <source>
        <dbReference type="SAM" id="MobiDB-lite"/>
    </source>
</evidence>
<feature type="region of interest" description="Disordered" evidence="1">
    <location>
        <begin position="1"/>
        <end position="43"/>
    </location>
</feature>
<organism evidence="2">
    <name type="scientific">uncultured Caudovirales phage</name>
    <dbReference type="NCBI Taxonomy" id="2100421"/>
    <lineage>
        <taxon>Viruses</taxon>
        <taxon>Duplodnaviria</taxon>
        <taxon>Heunggongvirae</taxon>
        <taxon>Uroviricota</taxon>
        <taxon>Caudoviricetes</taxon>
        <taxon>Peduoviridae</taxon>
        <taxon>Maltschvirus</taxon>
        <taxon>Maltschvirus maltsch</taxon>
    </lineage>
</organism>
<name>A0A6J5PGI2_9CAUD</name>
<evidence type="ECO:0000313" key="3">
    <source>
        <dbReference type="EMBL" id="CAB4182818.1"/>
    </source>
</evidence>
<sequence length="183" mass="20602">MLKGHLKLPKDSSPISETPSPRRGKKNLKVRKKIQRRSNGCPPEVKALMATTERHIKRMAGLKKWREANPTLVGRRKGQQDGVRLKDYLKRLEQAKITSERAIKAMEDKNIWIADNDVATKAMKAAIEVMESQQGTTDSKLKAAKVILEFTQTKPVVKNETTVKSAEDFLSALLEEDTDVVKP</sequence>
<gene>
    <name evidence="3" type="ORF">UFOVP1087_25</name>
    <name evidence="2" type="ORF">UFOVP910_40</name>
</gene>
<dbReference type="EMBL" id="LR797040">
    <property type="protein sequence ID" value="CAB4182818.1"/>
    <property type="molecule type" value="Genomic_DNA"/>
</dbReference>
<protein>
    <submittedName>
        <fullName evidence="2">Uncharacterized protein</fullName>
    </submittedName>
</protein>
<evidence type="ECO:0000313" key="2">
    <source>
        <dbReference type="EMBL" id="CAB4170167.1"/>
    </source>
</evidence>
<reference evidence="2" key="1">
    <citation type="submission" date="2020-05" db="EMBL/GenBank/DDBJ databases">
        <authorList>
            <person name="Chiriac C."/>
            <person name="Salcher M."/>
            <person name="Ghai R."/>
            <person name="Kavagutti S V."/>
        </authorList>
    </citation>
    <scope>NUCLEOTIDE SEQUENCE</scope>
</reference>